<sequence length="302" mass="34852">MTDWGQRTYMRIVQYVPNELRGERVNVAIVLQNPSQGYAGMRVRPFMDKLVEALWPAIDAALIRTMVREIEELLKPLNRNTRKESKLFTAEAPDERSLPSYLDRFNQTYGSLRFSEPKPVRVNEGESFREKLNQLFDLYIKIDDDKQKKQSITKEVLQFQIGKELERRGTVYQSHLVIKGEFFENKFDLARIRIDGIGSLAHIISFDLKNIDPAVTQSLRLLKSLDDLKEADPNLLEKYEFGVFLQAPVHFRQHSSDYSDALKAFRSKFRVFQNVGDEPEISRATEGLVNSLANKEGFSAVS</sequence>
<dbReference type="AlphaFoldDB" id="H8GXE6"/>
<dbReference type="InterPro" id="IPR021398">
    <property type="entry name" value="DUF3037"/>
</dbReference>
<keyword evidence="2" id="KW-1185">Reference proteome</keyword>
<dbReference type="EMBL" id="CP002191">
    <property type="protein sequence ID" value="AFD25875.1"/>
    <property type="molecule type" value="Genomic_DNA"/>
</dbReference>
<gene>
    <name evidence="1" type="ordered locus">DGo_CA1948</name>
</gene>
<evidence type="ECO:0000313" key="2">
    <source>
        <dbReference type="Proteomes" id="UP000007575"/>
    </source>
</evidence>
<dbReference type="KEGG" id="dgo:DGo_CA1948"/>
<dbReference type="Proteomes" id="UP000007575">
    <property type="component" value="Chromosome"/>
</dbReference>
<protein>
    <recommendedName>
        <fullName evidence="3">DUF3037 domain-containing protein</fullName>
    </recommendedName>
</protein>
<proteinExistence type="predicted"/>
<reference evidence="1 2" key="1">
    <citation type="journal article" date="2012" name="PLoS ONE">
        <title>Genome sequence and transcriptome analysis of the radioresistant bacterium Deinococcus gobiensis: insights into the extreme environmental adaptations.</title>
        <authorList>
            <person name="Yuan M."/>
            <person name="Chen M."/>
            <person name="Zhang W."/>
            <person name="Lu W."/>
            <person name="Wang J."/>
            <person name="Yang M."/>
            <person name="Zhao P."/>
            <person name="Tang R."/>
            <person name="Li X."/>
            <person name="Hao Y."/>
            <person name="Zhou Z."/>
            <person name="Zhan Y."/>
            <person name="Yu H."/>
            <person name="Teng C."/>
            <person name="Yan Y."/>
            <person name="Ping S."/>
            <person name="Wang Y."/>
            <person name="Lin M."/>
        </authorList>
    </citation>
    <scope>NUCLEOTIDE SEQUENCE [LARGE SCALE GENOMIC DNA]</scope>
    <source>
        <strain evidence="1 2">I-0</strain>
    </source>
</reference>
<dbReference type="STRING" id="745776.DGo_CA1948"/>
<evidence type="ECO:0008006" key="3">
    <source>
        <dbReference type="Google" id="ProtNLM"/>
    </source>
</evidence>
<dbReference type="Pfam" id="PF11236">
    <property type="entry name" value="DUF3037"/>
    <property type="match status" value="1"/>
</dbReference>
<organism evidence="1 2">
    <name type="scientific">Deinococcus gobiensis (strain DSM 21396 / JCM 16679 / CGMCC 1.7299 / I-0)</name>
    <dbReference type="NCBI Taxonomy" id="745776"/>
    <lineage>
        <taxon>Bacteria</taxon>
        <taxon>Thermotogati</taxon>
        <taxon>Deinococcota</taxon>
        <taxon>Deinococci</taxon>
        <taxon>Deinococcales</taxon>
        <taxon>Deinococcaceae</taxon>
        <taxon>Deinococcus</taxon>
    </lineage>
</organism>
<accession>H8GXE6</accession>
<name>H8GXE6_DEIGI</name>
<dbReference type="HOGENOM" id="CLU_920462_0_0_0"/>
<evidence type="ECO:0000313" key="1">
    <source>
        <dbReference type="EMBL" id="AFD25875.1"/>
    </source>
</evidence>